<gene>
    <name evidence="3" type="primary">Dgri\GH12455</name>
    <name evidence="3" type="ORF">Dgri_GH12455</name>
</gene>
<dbReference type="Gene3D" id="3.60.10.10">
    <property type="entry name" value="Endonuclease/exonuclease/phosphatase"/>
    <property type="match status" value="1"/>
</dbReference>
<sequence length="770" mass="83837">MRGVLSKQQLRKATSETAVNSAGKNVDGRRSEGNLVVTLRVPREKGEACNSGTPSVSAGVPAVEEPIAACSASNVLPLKRKGTPIEKKEGDQQRSSRVWPNASFAGSRALGGSRVDNVVCPEMPRPVETWSLVVRSKTAGKTTKDVVDKVVKEVGPTLGVRVPEVKPLRDGGAITRTPSVAERNKIARIAKFSEIARAVMPPRKKRPAERGAKDAQMVSSDDDMLVTSKASSEAEVRRRDVLSKQQLRKATSETAENSAGKNVDGRRSEGNLVVTLRVPREKGEACNSGTPSVSAGVPAVEEPIAACSASNELPLKRKGTPIEKMKAISKDLVECALAECMTGALVGSVLDYATQYEELLFSLMAANERLKGRLEAVRFNATSDHAVHVTGGQTRVSPAAVHRGAPVSTMSSAPEMPRPVETCSLVVRSKTAGKTTKDVVDKVVKEVGPTLGVRVHEVKPLRDGGAITRTPSVAERKKIAGIAKFSEVGLEVSVKERLGPKVVVQCVHSVISLDEFIAELYELNLKDKMSKEAFAKGVRIASKPWSKFGDPLEPYIAYMDEVLLLASSVPFILGIDANAPSPLWFSKISRSSRYLNRSRGEVLAEWAVSQDIRVVNEPSKWYTRAGPMGHSDIDVTLANVAATSVYGFQWSVLGGNGVSDHNPIEIVITYTSIMRENDGGNRWRTCGAKRRSVQSLRKRFQRARSTNAENAGQLRLAYSQRMNEYKQMLVRVKEDEWRSFLERNKDDPWGLICERAIAQCGWTSASDFEK</sequence>
<name>B4JJA5_DROGR</name>
<dbReference type="InterPro" id="IPR005135">
    <property type="entry name" value="Endo/exonuclease/phosphatase"/>
</dbReference>
<dbReference type="HOGENOM" id="CLU_363015_0_0_1"/>
<evidence type="ECO:0000313" key="4">
    <source>
        <dbReference type="Proteomes" id="UP000001070"/>
    </source>
</evidence>
<dbReference type="InParanoid" id="B4JJA5"/>
<feature type="compositionally biased region" description="Polar residues" evidence="1">
    <location>
        <begin position="243"/>
        <end position="260"/>
    </location>
</feature>
<dbReference type="SUPFAM" id="SSF56219">
    <property type="entry name" value="DNase I-like"/>
    <property type="match status" value="1"/>
</dbReference>
<dbReference type="EMBL" id="CH916370">
    <property type="protein sequence ID" value="EDV99657.1"/>
    <property type="molecule type" value="Genomic_DNA"/>
</dbReference>
<dbReference type="InterPro" id="IPR036691">
    <property type="entry name" value="Endo/exonu/phosph_ase_sf"/>
</dbReference>
<feature type="region of interest" description="Disordered" evidence="1">
    <location>
        <begin position="198"/>
        <end position="270"/>
    </location>
</feature>
<protein>
    <submittedName>
        <fullName evidence="3">GH12455</fullName>
    </submittedName>
</protein>
<keyword evidence="4" id="KW-1185">Reference proteome</keyword>
<proteinExistence type="predicted"/>
<dbReference type="Pfam" id="PF14529">
    <property type="entry name" value="Exo_endo_phos_2"/>
    <property type="match status" value="1"/>
</dbReference>
<evidence type="ECO:0000313" key="3">
    <source>
        <dbReference type="EMBL" id="EDV99657.1"/>
    </source>
</evidence>
<organism evidence="4">
    <name type="scientific">Drosophila grimshawi</name>
    <name type="common">Hawaiian fruit fly</name>
    <name type="synonym">Idiomyia grimshawi</name>
    <dbReference type="NCBI Taxonomy" id="7222"/>
    <lineage>
        <taxon>Eukaryota</taxon>
        <taxon>Metazoa</taxon>
        <taxon>Ecdysozoa</taxon>
        <taxon>Arthropoda</taxon>
        <taxon>Hexapoda</taxon>
        <taxon>Insecta</taxon>
        <taxon>Pterygota</taxon>
        <taxon>Neoptera</taxon>
        <taxon>Endopterygota</taxon>
        <taxon>Diptera</taxon>
        <taxon>Brachycera</taxon>
        <taxon>Muscomorpha</taxon>
        <taxon>Ephydroidea</taxon>
        <taxon>Drosophilidae</taxon>
        <taxon>Drosophila</taxon>
        <taxon>Hawaiian Drosophila</taxon>
    </lineage>
</organism>
<dbReference type="AlphaFoldDB" id="B4JJA5"/>
<feature type="region of interest" description="Disordered" evidence="1">
    <location>
        <begin position="1"/>
        <end position="34"/>
    </location>
</feature>
<feature type="compositionally biased region" description="Basic and acidic residues" evidence="1">
    <location>
        <begin position="232"/>
        <end position="242"/>
    </location>
</feature>
<feature type="domain" description="Endonuclease/exonuclease/phosphatase" evidence="2">
    <location>
        <begin position="558"/>
        <end position="664"/>
    </location>
</feature>
<dbReference type="Proteomes" id="UP000001070">
    <property type="component" value="Unassembled WGS sequence"/>
</dbReference>
<accession>B4JJA5</accession>
<feature type="compositionally biased region" description="Polar residues" evidence="1">
    <location>
        <begin position="1"/>
        <end position="23"/>
    </location>
</feature>
<dbReference type="eggNOG" id="ENOG502T6SV">
    <property type="taxonomic scope" value="Eukaryota"/>
</dbReference>
<dbReference type="PhylomeDB" id="B4JJA5"/>
<evidence type="ECO:0000256" key="1">
    <source>
        <dbReference type="SAM" id="MobiDB-lite"/>
    </source>
</evidence>
<dbReference type="STRING" id="7222.B4JJA5"/>
<dbReference type="GO" id="GO:0003824">
    <property type="term" value="F:catalytic activity"/>
    <property type="evidence" value="ECO:0007669"/>
    <property type="project" value="InterPro"/>
</dbReference>
<reference evidence="3 4" key="1">
    <citation type="journal article" date="2007" name="Nature">
        <title>Evolution of genes and genomes on the Drosophila phylogeny.</title>
        <authorList>
            <consortium name="Drosophila 12 Genomes Consortium"/>
            <person name="Clark A.G."/>
            <person name="Eisen M.B."/>
            <person name="Smith D.R."/>
            <person name="Bergman C.M."/>
            <person name="Oliver B."/>
            <person name="Markow T.A."/>
            <person name="Kaufman T.C."/>
            <person name="Kellis M."/>
            <person name="Gelbart W."/>
            <person name="Iyer V.N."/>
            <person name="Pollard D.A."/>
            <person name="Sackton T.B."/>
            <person name="Larracuente A.M."/>
            <person name="Singh N.D."/>
            <person name="Abad J.P."/>
            <person name="Abt D.N."/>
            <person name="Adryan B."/>
            <person name="Aguade M."/>
            <person name="Akashi H."/>
            <person name="Anderson W.W."/>
            <person name="Aquadro C.F."/>
            <person name="Ardell D.H."/>
            <person name="Arguello R."/>
            <person name="Artieri C.G."/>
            <person name="Barbash D.A."/>
            <person name="Barker D."/>
            <person name="Barsanti P."/>
            <person name="Batterham P."/>
            <person name="Batzoglou S."/>
            <person name="Begun D."/>
            <person name="Bhutkar A."/>
            <person name="Blanco E."/>
            <person name="Bosak S.A."/>
            <person name="Bradley R.K."/>
            <person name="Brand A.D."/>
            <person name="Brent M.R."/>
            <person name="Brooks A.N."/>
            <person name="Brown R.H."/>
            <person name="Butlin R.K."/>
            <person name="Caggese C."/>
            <person name="Calvi B.R."/>
            <person name="Bernardo de Carvalho A."/>
            <person name="Caspi A."/>
            <person name="Castrezana S."/>
            <person name="Celniker S.E."/>
            <person name="Chang J.L."/>
            <person name="Chapple C."/>
            <person name="Chatterji S."/>
            <person name="Chinwalla A."/>
            <person name="Civetta A."/>
            <person name="Clifton S.W."/>
            <person name="Comeron J.M."/>
            <person name="Costello J.C."/>
            <person name="Coyne J.A."/>
            <person name="Daub J."/>
            <person name="David R.G."/>
            <person name="Delcher A.L."/>
            <person name="Delehaunty K."/>
            <person name="Do C.B."/>
            <person name="Ebling H."/>
            <person name="Edwards K."/>
            <person name="Eickbush T."/>
            <person name="Evans J.D."/>
            <person name="Filipski A."/>
            <person name="Findeiss S."/>
            <person name="Freyhult E."/>
            <person name="Fulton L."/>
            <person name="Fulton R."/>
            <person name="Garcia A.C."/>
            <person name="Gardiner A."/>
            <person name="Garfield D.A."/>
            <person name="Garvin B.E."/>
            <person name="Gibson G."/>
            <person name="Gilbert D."/>
            <person name="Gnerre S."/>
            <person name="Godfrey J."/>
            <person name="Good R."/>
            <person name="Gotea V."/>
            <person name="Gravely B."/>
            <person name="Greenberg A.J."/>
            <person name="Griffiths-Jones S."/>
            <person name="Gross S."/>
            <person name="Guigo R."/>
            <person name="Gustafson E.A."/>
            <person name="Haerty W."/>
            <person name="Hahn M.W."/>
            <person name="Halligan D.L."/>
            <person name="Halpern A.L."/>
            <person name="Halter G.M."/>
            <person name="Han M.V."/>
            <person name="Heger A."/>
            <person name="Hillier L."/>
            <person name="Hinrichs A.S."/>
            <person name="Holmes I."/>
            <person name="Hoskins R.A."/>
            <person name="Hubisz M.J."/>
            <person name="Hultmark D."/>
            <person name="Huntley M.A."/>
            <person name="Jaffe D.B."/>
            <person name="Jagadeeshan S."/>
            <person name="Jeck W.R."/>
            <person name="Johnson J."/>
            <person name="Jones C.D."/>
            <person name="Jordan W.C."/>
            <person name="Karpen G.H."/>
            <person name="Kataoka E."/>
            <person name="Keightley P.D."/>
            <person name="Kheradpour P."/>
            <person name="Kirkness E.F."/>
            <person name="Koerich L.B."/>
            <person name="Kristiansen K."/>
            <person name="Kudrna D."/>
            <person name="Kulathinal R.J."/>
            <person name="Kumar S."/>
            <person name="Kwok R."/>
            <person name="Lander E."/>
            <person name="Langley C.H."/>
            <person name="Lapoint R."/>
            <person name="Lazzaro B.P."/>
            <person name="Lee S.J."/>
            <person name="Levesque L."/>
            <person name="Li R."/>
            <person name="Lin C.F."/>
            <person name="Lin M.F."/>
            <person name="Lindblad-Toh K."/>
            <person name="Llopart A."/>
            <person name="Long M."/>
            <person name="Low L."/>
            <person name="Lozovsky E."/>
            <person name="Lu J."/>
            <person name="Luo M."/>
            <person name="Machado C.A."/>
            <person name="Makalowski W."/>
            <person name="Marzo M."/>
            <person name="Matsuda M."/>
            <person name="Matzkin L."/>
            <person name="McAllister B."/>
            <person name="McBride C.S."/>
            <person name="McKernan B."/>
            <person name="McKernan K."/>
            <person name="Mendez-Lago M."/>
            <person name="Minx P."/>
            <person name="Mollenhauer M.U."/>
            <person name="Montooth K."/>
            <person name="Mount S.M."/>
            <person name="Mu X."/>
            <person name="Myers E."/>
            <person name="Negre B."/>
            <person name="Newfeld S."/>
            <person name="Nielsen R."/>
            <person name="Noor M.A."/>
            <person name="O'Grady P."/>
            <person name="Pachter L."/>
            <person name="Papaceit M."/>
            <person name="Parisi M.J."/>
            <person name="Parisi M."/>
            <person name="Parts L."/>
            <person name="Pedersen J.S."/>
            <person name="Pesole G."/>
            <person name="Phillippy A.M."/>
            <person name="Ponting C.P."/>
            <person name="Pop M."/>
            <person name="Porcelli D."/>
            <person name="Powell J.R."/>
            <person name="Prohaska S."/>
            <person name="Pruitt K."/>
            <person name="Puig M."/>
            <person name="Quesneville H."/>
            <person name="Ram K.R."/>
            <person name="Rand D."/>
            <person name="Rasmussen M.D."/>
            <person name="Reed L.K."/>
            <person name="Reenan R."/>
            <person name="Reily A."/>
            <person name="Remington K.A."/>
            <person name="Rieger T.T."/>
            <person name="Ritchie M.G."/>
            <person name="Robin C."/>
            <person name="Rogers Y.H."/>
            <person name="Rohde C."/>
            <person name="Rozas J."/>
            <person name="Rubenfield M.J."/>
            <person name="Ruiz A."/>
            <person name="Russo S."/>
            <person name="Salzberg S.L."/>
            <person name="Sanchez-Gracia A."/>
            <person name="Saranga D.J."/>
            <person name="Sato H."/>
            <person name="Schaeffer S.W."/>
            <person name="Schatz M.C."/>
            <person name="Schlenke T."/>
            <person name="Schwartz R."/>
            <person name="Segarra C."/>
            <person name="Singh R.S."/>
            <person name="Sirot L."/>
            <person name="Sirota M."/>
            <person name="Sisneros N.B."/>
            <person name="Smith C.D."/>
            <person name="Smith T.F."/>
            <person name="Spieth J."/>
            <person name="Stage D.E."/>
            <person name="Stark A."/>
            <person name="Stephan W."/>
            <person name="Strausberg R.L."/>
            <person name="Strempel S."/>
            <person name="Sturgill D."/>
            <person name="Sutton G."/>
            <person name="Sutton G.G."/>
            <person name="Tao W."/>
            <person name="Teichmann S."/>
            <person name="Tobari Y.N."/>
            <person name="Tomimura Y."/>
            <person name="Tsolas J.M."/>
            <person name="Valente V.L."/>
            <person name="Venter E."/>
            <person name="Venter J.C."/>
            <person name="Vicario S."/>
            <person name="Vieira F.G."/>
            <person name="Vilella A.J."/>
            <person name="Villasante A."/>
            <person name="Walenz B."/>
            <person name="Wang J."/>
            <person name="Wasserman M."/>
            <person name="Watts T."/>
            <person name="Wilson D."/>
            <person name="Wilson R.K."/>
            <person name="Wing R.A."/>
            <person name="Wolfner M.F."/>
            <person name="Wong A."/>
            <person name="Wong G.K."/>
            <person name="Wu C.I."/>
            <person name="Wu G."/>
            <person name="Yamamoto D."/>
            <person name="Yang H.P."/>
            <person name="Yang S.P."/>
            <person name="Yorke J.A."/>
            <person name="Yoshida K."/>
            <person name="Zdobnov E."/>
            <person name="Zhang P."/>
            <person name="Zhang Y."/>
            <person name="Zimin A.V."/>
            <person name="Baldwin J."/>
            <person name="Abdouelleil A."/>
            <person name="Abdulkadir J."/>
            <person name="Abebe A."/>
            <person name="Abera B."/>
            <person name="Abreu J."/>
            <person name="Acer S.C."/>
            <person name="Aftuck L."/>
            <person name="Alexander A."/>
            <person name="An P."/>
            <person name="Anderson E."/>
            <person name="Anderson S."/>
            <person name="Arachi H."/>
            <person name="Azer M."/>
            <person name="Bachantsang P."/>
            <person name="Barry A."/>
            <person name="Bayul T."/>
            <person name="Berlin A."/>
            <person name="Bessette D."/>
            <person name="Bloom T."/>
            <person name="Blye J."/>
            <person name="Boguslavskiy L."/>
            <person name="Bonnet C."/>
            <person name="Boukhgalter B."/>
            <person name="Bourzgui I."/>
            <person name="Brown A."/>
            <person name="Cahill P."/>
            <person name="Channer S."/>
            <person name="Cheshatsang Y."/>
            <person name="Chuda L."/>
            <person name="Citroen M."/>
            <person name="Collymore A."/>
            <person name="Cooke P."/>
            <person name="Costello M."/>
            <person name="D'Aco K."/>
            <person name="Daza R."/>
            <person name="De Haan G."/>
            <person name="DeGray S."/>
            <person name="DeMaso C."/>
            <person name="Dhargay N."/>
            <person name="Dooley K."/>
            <person name="Dooley E."/>
            <person name="Doricent M."/>
            <person name="Dorje P."/>
            <person name="Dorjee K."/>
            <person name="Dupes A."/>
            <person name="Elong R."/>
            <person name="Falk J."/>
            <person name="Farina A."/>
            <person name="Faro S."/>
            <person name="Ferguson D."/>
            <person name="Fisher S."/>
            <person name="Foley C.D."/>
            <person name="Franke A."/>
            <person name="Friedrich D."/>
            <person name="Gadbois L."/>
            <person name="Gearin G."/>
            <person name="Gearin C.R."/>
            <person name="Giannoukos G."/>
            <person name="Goode T."/>
            <person name="Graham J."/>
            <person name="Grandbois E."/>
            <person name="Grewal S."/>
            <person name="Gyaltsen K."/>
            <person name="Hafez N."/>
            <person name="Hagos B."/>
            <person name="Hall J."/>
            <person name="Henson C."/>
            <person name="Hollinger A."/>
            <person name="Honan T."/>
            <person name="Huard M.D."/>
            <person name="Hughes L."/>
            <person name="Hurhula B."/>
            <person name="Husby M.E."/>
            <person name="Kamat A."/>
            <person name="Kanga B."/>
            <person name="Kashin S."/>
            <person name="Khazanovich D."/>
            <person name="Kisner P."/>
            <person name="Lance K."/>
            <person name="Lara M."/>
            <person name="Lee W."/>
            <person name="Lennon N."/>
            <person name="Letendre F."/>
            <person name="LeVine R."/>
            <person name="Lipovsky A."/>
            <person name="Liu X."/>
            <person name="Liu J."/>
            <person name="Liu S."/>
            <person name="Lokyitsang T."/>
            <person name="Lokyitsang Y."/>
            <person name="Lubonja R."/>
            <person name="Lui A."/>
            <person name="MacDonald P."/>
            <person name="Magnisalis V."/>
            <person name="Maru K."/>
            <person name="Matthews C."/>
            <person name="McCusker W."/>
            <person name="McDonough S."/>
            <person name="Mehta T."/>
            <person name="Meldrim J."/>
            <person name="Meneus L."/>
            <person name="Mihai O."/>
            <person name="Mihalev A."/>
            <person name="Mihova T."/>
            <person name="Mittelman R."/>
            <person name="Mlenga V."/>
            <person name="Montmayeur A."/>
            <person name="Mulrain L."/>
            <person name="Navidi A."/>
            <person name="Naylor J."/>
            <person name="Negash T."/>
            <person name="Nguyen T."/>
            <person name="Nguyen N."/>
            <person name="Nicol R."/>
            <person name="Norbu C."/>
            <person name="Norbu N."/>
            <person name="Novod N."/>
            <person name="O'Neill B."/>
            <person name="Osman S."/>
            <person name="Markiewicz E."/>
            <person name="Oyono O.L."/>
            <person name="Patti C."/>
            <person name="Phunkhang P."/>
            <person name="Pierre F."/>
            <person name="Priest M."/>
            <person name="Raghuraman S."/>
            <person name="Rege F."/>
            <person name="Reyes R."/>
            <person name="Rise C."/>
            <person name="Rogov P."/>
            <person name="Ross K."/>
            <person name="Ryan E."/>
            <person name="Settipalli S."/>
            <person name="Shea T."/>
            <person name="Sherpa N."/>
            <person name="Shi L."/>
            <person name="Shih D."/>
            <person name="Sparrow T."/>
            <person name="Spaulding J."/>
            <person name="Stalker J."/>
            <person name="Stange-Thomann N."/>
            <person name="Stavropoulos S."/>
            <person name="Stone C."/>
            <person name="Strader C."/>
            <person name="Tesfaye S."/>
            <person name="Thomson T."/>
            <person name="Thoulutsang Y."/>
            <person name="Thoulutsang D."/>
            <person name="Topham K."/>
            <person name="Topping I."/>
            <person name="Tsamla T."/>
            <person name="Vassiliev H."/>
            <person name="Vo A."/>
            <person name="Wangchuk T."/>
            <person name="Wangdi T."/>
            <person name="Weiand M."/>
            <person name="Wilkinson J."/>
            <person name="Wilson A."/>
            <person name="Yadav S."/>
            <person name="Young G."/>
            <person name="Yu Q."/>
            <person name="Zembek L."/>
            <person name="Zhong D."/>
            <person name="Zimmer A."/>
            <person name="Zwirko Z."/>
            <person name="Jaffe D.B."/>
            <person name="Alvarez P."/>
            <person name="Brockman W."/>
            <person name="Butler J."/>
            <person name="Chin C."/>
            <person name="Gnerre S."/>
            <person name="Grabherr M."/>
            <person name="Kleber M."/>
            <person name="Mauceli E."/>
            <person name="MacCallum I."/>
        </authorList>
    </citation>
    <scope>NUCLEOTIDE SEQUENCE [LARGE SCALE GENOMIC DNA]</scope>
    <source>
        <strain evidence="4">Tucson 15287-2541.00</strain>
    </source>
</reference>
<evidence type="ECO:0000259" key="2">
    <source>
        <dbReference type="Pfam" id="PF14529"/>
    </source>
</evidence>